<comment type="subcellular location">
    <subcellularLocation>
        <location evidence="1">Endomembrane system</location>
        <topology evidence="1">Multi-pass membrane protein</topology>
    </subcellularLocation>
</comment>
<dbReference type="EMBL" id="CAJGYM010000027">
    <property type="protein sequence ID" value="CAD6192322.1"/>
    <property type="molecule type" value="Genomic_DNA"/>
</dbReference>
<evidence type="ECO:0000256" key="4">
    <source>
        <dbReference type="ARBA" id="ARBA00023002"/>
    </source>
</evidence>
<evidence type="ECO:0000259" key="8">
    <source>
        <dbReference type="Pfam" id="PF04116"/>
    </source>
</evidence>
<evidence type="ECO:0000256" key="6">
    <source>
        <dbReference type="ARBA" id="ARBA00023136"/>
    </source>
</evidence>
<dbReference type="GO" id="GO:0005783">
    <property type="term" value="C:endoplasmic reticulum"/>
    <property type="evidence" value="ECO:0007669"/>
    <property type="project" value="TreeGrafter"/>
</dbReference>
<dbReference type="AlphaFoldDB" id="A0A8S1HAZ0"/>
<evidence type="ECO:0000256" key="7">
    <source>
        <dbReference type="SAM" id="Phobius"/>
    </source>
</evidence>
<feature type="transmembrane region" description="Helical" evidence="7">
    <location>
        <begin position="337"/>
        <end position="359"/>
    </location>
</feature>
<protein>
    <recommendedName>
        <fullName evidence="8">Fatty acid hydroxylase domain-containing protein</fullName>
    </recommendedName>
</protein>
<gene>
    <name evidence="9" type="ORF">CAUJ_LOCUS8241</name>
</gene>
<dbReference type="InterPro" id="IPR051689">
    <property type="entry name" value="Sterol_desaturase/TMEM195"/>
</dbReference>
<dbReference type="Pfam" id="PF04116">
    <property type="entry name" value="FA_hydroxylase"/>
    <property type="match status" value="1"/>
</dbReference>
<keyword evidence="5" id="KW-0443">Lipid metabolism</keyword>
<dbReference type="InterPro" id="IPR006694">
    <property type="entry name" value="Fatty_acid_hydroxylase"/>
</dbReference>
<evidence type="ECO:0000256" key="5">
    <source>
        <dbReference type="ARBA" id="ARBA00023098"/>
    </source>
</evidence>
<keyword evidence="4" id="KW-0560">Oxidoreductase</keyword>
<keyword evidence="6 7" id="KW-0472">Membrane</keyword>
<feature type="transmembrane region" description="Helical" evidence="7">
    <location>
        <begin position="394"/>
        <end position="421"/>
    </location>
</feature>
<keyword evidence="10" id="KW-1185">Reference proteome</keyword>
<evidence type="ECO:0000256" key="2">
    <source>
        <dbReference type="ARBA" id="ARBA00022692"/>
    </source>
</evidence>
<keyword evidence="2 7" id="KW-0812">Transmembrane</keyword>
<dbReference type="Proteomes" id="UP000835052">
    <property type="component" value="Unassembled WGS sequence"/>
</dbReference>
<evidence type="ECO:0000256" key="1">
    <source>
        <dbReference type="ARBA" id="ARBA00004127"/>
    </source>
</evidence>
<evidence type="ECO:0000313" key="10">
    <source>
        <dbReference type="Proteomes" id="UP000835052"/>
    </source>
</evidence>
<organism evidence="9 10">
    <name type="scientific">Caenorhabditis auriculariae</name>
    <dbReference type="NCBI Taxonomy" id="2777116"/>
    <lineage>
        <taxon>Eukaryota</taxon>
        <taxon>Metazoa</taxon>
        <taxon>Ecdysozoa</taxon>
        <taxon>Nematoda</taxon>
        <taxon>Chromadorea</taxon>
        <taxon>Rhabditida</taxon>
        <taxon>Rhabditina</taxon>
        <taxon>Rhabditomorpha</taxon>
        <taxon>Rhabditoidea</taxon>
        <taxon>Rhabditidae</taxon>
        <taxon>Peloderinae</taxon>
        <taxon>Caenorhabditis</taxon>
    </lineage>
</organism>
<dbReference type="PANTHER" id="PTHR21624:SF1">
    <property type="entry name" value="ALKYLGLYCEROL MONOOXYGENASE"/>
    <property type="match status" value="1"/>
</dbReference>
<dbReference type="PANTHER" id="PTHR21624">
    <property type="entry name" value="STEROL DESATURASE-RELATED PROTEIN"/>
    <property type="match status" value="1"/>
</dbReference>
<proteinExistence type="predicted"/>
<dbReference type="GO" id="GO:0006643">
    <property type="term" value="P:membrane lipid metabolic process"/>
    <property type="evidence" value="ECO:0007669"/>
    <property type="project" value="TreeGrafter"/>
</dbReference>
<dbReference type="GO" id="GO:0050479">
    <property type="term" value="F:glyceryl-ether monooxygenase activity"/>
    <property type="evidence" value="ECO:0007669"/>
    <property type="project" value="TreeGrafter"/>
</dbReference>
<dbReference type="GO" id="GO:0016020">
    <property type="term" value="C:membrane"/>
    <property type="evidence" value="ECO:0007669"/>
    <property type="project" value="GOC"/>
</dbReference>
<accession>A0A8S1HAZ0</accession>
<comment type="caution">
    <text evidence="9">The sequence shown here is derived from an EMBL/GenBank/DDBJ whole genome shotgun (WGS) entry which is preliminary data.</text>
</comment>
<dbReference type="OrthoDB" id="6354873at2759"/>
<dbReference type="GO" id="GO:0008610">
    <property type="term" value="P:lipid biosynthetic process"/>
    <property type="evidence" value="ECO:0007669"/>
    <property type="project" value="InterPro"/>
</dbReference>
<keyword evidence="3 7" id="KW-1133">Transmembrane helix</keyword>
<reference evidence="9" key="1">
    <citation type="submission" date="2020-10" db="EMBL/GenBank/DDBJ databases">
        <authorList>
            <person name="Kikuchi T."/>
        </authorList>
    </citation>
    <scope>NUCLEOTIDE SEQUENCE</scope>
    <source>
        <strain evidence="9">NKZ352</strain>
    </source>
</reference>
<dbReference type="GO" id="GO:0005506">
    <property type="term" value="F:iron ion binding"/>
    <property type="evidence" value="ECO:0007669"/>
    <property type="project" value="InterPro"/>
</dbReference>
<name>A0A8S1HAZ0_9PELO</name>
<evidence type="ECO:0000313" key="9">
    <source>
        <dbReference type="EMBL" id="CAD6192322.1"/>
    </source>
</evidence>
<sequence>MSSADILSKLSFANFRYLFYAVSPNETTFANAEDVPNYIDLGTTWFGVLLLLEFLYVGKEKMPLNDTVTSVNSGMVLILMKVANRIMTIKVYTYAYEHLHLIALDKTAVSTWFLAFIFQDFFYYLGHRAVHEAGILWAFHQMHHSSEYYNLSTAIRKAWGQETAIFLFELCQCVIIPPNLFIAHRYLNLLYQFWIHSEVVPKLGFLEYIINTPANHRVHHGRNPYCIDRNYGGTLMIWDILFGTFALERDDEEVVYGTVEPVNTFEQFYLQIYEFVTLGYTKPRMRDEKGREYFPGFFQKVKAIFYPPGYFPGEGIPEIKNQIIKPYNPRMEISSKYIFVHWLIFVAFVLRFAKVLPIISWTEALVELFYIHWALLVFGLYFDNSPKAVYLDIIRLVLLSAIPFMTGGHFFALANLISFYWPISLILKS</sequence>
<feature type="transmembrane region" description="Helical" evidence="7">
    <location>
        <begin position="365"/>
        <end position="382"/>
    </location>
</feature>
<evidence type="ECO:0000256" key="3">
    <source>
        <dbReference type="ARBA" id="ARBA00022989"/>
    </source>
</evidence>
<feature type="domain" description="Fatty acid hydroxylase" evidence="8">
    <location>
        <begin position="112"/>
        <end position="244"/>
    </location>
</feature>